<reference evidence="2" key="1">
    <citation type="submission" date="2016-06" db="EMBL/GenBank/DDBJ databases">
        <title>Parallel loss of symbiosis genes in relatives of nitrogen-fixing non-legume Parasponia.</title>
        <authorList>
            <person name="Van Velzen R."/>
            <person name="Holmer R."/>
            <person name="Bu F."/>
            <person name="Rutten L."/>
            <person name="Van Zeijl A."/>
            <person name="Liu W."/>
            <person name="Santuari L."/>
            <person name="Cao Q."/>
            <person name="Sharma T."/>
            <person name="Shen D."/>
            <person name="Roswanjaya Y."/>
            <person name="Wardhani T."/>
            <person name="Kalhor M.S."/>
            <person name="Jansen J."/>
            <person name="Van den Hoogen J."/>
            <person name="Gungor B."/>
            <person name="Hartog M."/>
            <person name="Hontelez J."/>
            <person name="Verver J."/>
            <person name="Yang W.-C."/>
            <person name="Schijlen E."/>
            <person name="Repin R."/>
            <person name="Schilthuizen M."/>
            <person name="Schranz E."/>
            <person name="Heidstra R."/>
            <person name="Miyata K."/>
            <person name="Fedorova E."/>
            <person name="Kohlen W."/>
            <person name="Bisseling T."/>
            <person name="Smit S."/>
            <person name="Geurts R."/>
        </authorList>
    </citation>
    <scope>NUCLEOTIDE SEQUENCE [LARGE SCALE GENOMIC DNA]</scope>
    <source>
        <strain evidence="2">cv. WU1-14</strain>
    </source>
</reference>
<dbReference type="GO" id="GO:0080031">
    <property type="term" value="F:methyl salicylate esterase activity"/>
    <property type="evidence" value="ECO:0007669"/>
    <property type="project" value="TreeGrafter"/>
</dbReference>
<dbReference type="STRING" id="3476.A0A2P5BZ27"/>
<name>A0A2P5BZ27_PARAD</name>
<dbReference type="AlphaFoldDB" id="A0A2P5BZ27"/>
<evidence type="ECO:0000313" key="1">
    <source>
        <dbReference type="EMBL" id="PON54016.1"/>
    </source>
</evidence>
<dbReference type="InterPro" id="IPR045889">
    <property type="entry name" value="MES/HNL"/>
</dbReference>
<dbReference type="GO" id="GO:0080032">
    <property type="term" value="F:methyl jasmonate esterase activity"/>
    <property type="evidence" value="ECO:0007669"/>
    <property type="project" value="TreeGrafter"/>
</dbReference>
<dbReference type="EMBL" id="JXTB01000199">
    <property type="protein sequence ID" value="PON54016.1"/>
    <property type="molecule type" value="Genomic_DNA"/>
</dbReference>
<dbReference type="Proteomes" id="UP000237105">
    <property type="component" value="Unassembled WGS sequence"/>
</dbReference>
<keyword evidence="2" id="KW-1185">Reference proteome</keyword>
<dbReference type="OrthoDB" id="408373at2759"/>
<dbReference type="InterPro" id="IPR029058">
    <property type="entry name" value="AB_hydrolase_fold"/>
</dbReference>
<dbReference type="Gene3D" id="3.40.50.1820">
    <property type="entry name" value="alpha/beta hydrolase"/>
    <property type="match status" value="1"/>
</dbReference>
<organism evidence="1 2">
    <name type="scientific">Parasponia andersonii</name>
    <name type="common">Sponia andersonii</name>
    <dbReference type="NCBI Taxonomy" id="3476"/>
    <lineage>
        <taxon>Eukaryota</taxon>
        <taxon>Viridiplantae</taxon>
        <taxon>Streptophyta</taxon>
        <taxon>Embryophyta</taxon>
        <taxon>Tracheophyta</taxon>
        <taxon>Spermatophyta</taxon>
        <taxon>Magnoliopsida</taxon>
        <taxon>eudicotyledons</taxon>
        <taxon>Gunneridae</taxon>
        <taxon>Pentapetalae</taxon>
        <taxon>rosids</taxon>
        <taxon>fabids</taxon>
        <taxon>Rosales</taxon>
        <taxon>Cannabaceae</taxon>
        <taxon>Parasponia</taxon>
    </lineage>
</organism>
<evidence type="ECO:0000313" key="2">
    <source>
        <dbReference type="Proteomes" id="UP000237105"/>
    </source>
</evidence>
<dbReference type="PANTHER" id="PTHR10992">
    <property type="entry name" value="METHYLESTERASE FAMILY MEMBER"/>
    <property type="match status" value="1"/>
</dbReference>
<proteinExistence type="predicted"/>
<protein>
    <submittedName>
        <fullName evidence="1">Alpha/Beta hydrolase fold containing protein</fullName>
    </submittedName>
</protein>
<sequence length="139" mass="15735">MESFPEKILVAIYVTALAPNTQSPPASLLQEFLNRTSTESLVDFQLSGNNGPEKPQTVVIVGPKYLANNAYQCCQPENRELAKMMVRPSGKSQKKILGQSKGLSWCVKKMGLWMKISKDGSLRTAKLKRWRPFWEMTTW</sequence>
<dbReference type="PANTHER" id="PTHR10992:SF943">
    <property type="entry name" value="METHYLESTERASE 10"/>
    <property type="match status" value="1"/>
</dbReference>
<keyword evidence="1" id="KW-0378">Hydrolase</keyword>
<gene>
    <name evidence="1" type="ORF">PanWU01x14_197460</name>
</gene>
<dbReference type="GO" id="GO:0009694">
    <property type="term" value="P:jasmonic acid metabolic process"/>
    <property type="evidence" value="ECO:0007669"/>
    <property type="project" value="TreeGrafter"/>
</dbReference>
<dbReference type="GO" id="GO:0009696">
    <property type="term" value="P:salicylic acid metabolic process"/>
    <property type="evidence" value="ECO:0007669"/>
    <property type="project" value="TreeGrafter"/>
</dbReference>
<accession>A0A2P5BZ27</accession>
<comment type="caution">
    <text evidence="1">The sequence shown here is derived from an EMBL/GenBank/DDBJ whole genome shotgun (WGS) entry which is preliminary data.</text>
</comment>
<dbReference type="GO" id="GO:0080030">
    <property type="term" value="F:methyl indole-3-acetate esterase activity"/>
    <property type="evidence" value="ECO:0007669"/>
    <property type="project" value="TreeGrafter"/>
</dbReference>